<dbReference type="OrthoDB" id="9803333at2"/>
<reference evidence="4 5" key="1">
    <citation type="submission" date="2016-06" db="EMBL/GenBank/DDBJ databases">
        <title>Microsymbionts genomes from the relict species Vavilovia formosa.</title>
        <authorList>
            <person name="Chirak E."/>
            <person name="Kimeklis A."/>
            <person name="Andronov E."/>
        </authorList>
    </citation>
    <scope>NUCLEOTIDE SEQUENCE [LARGE SCALE GENOMIC DNA]</scope>
    <source>
        <strain evidence="4 5">Vaf10</strain>
    </source>
</reference>
<dbReference type="SUPFAM" id="SSF51735">
    <property type="entry name" value="NAD(P)-binding Rossmann-fold domains"/>
    <property type="match status" value="1"/>
</dbReference>
<evidence type="ECO:0000256" key="1">
    <source>
        <dbReference type="ARBA" id="ARBA00006484"/>
    </source>
</evidence>
<dbReference type="GO" id="GO:0030497">
    <property type="term" value="P:fatty acid elongation"/>
    <property type="evidence" value="ECO:0007669"/>
    <property type="project" value="TreeGrafter"/>
</dbReference>
<name>A0A1B1CG51_RHILE</name>
<sequence length="248" mass="26488">MNMIDLKERIIVITGGARGIGYAIAERVIQSGGKVAIWDLNENMAKDSASALGSGTVAFGVNVADPQSVKNAAATTEEIFGRIDGLVNSAGITGPVKPTIEYDVIEWKDVVDVCLTGTFNCCRHVVPVMLKRDYGRIVNISSVAGKEGNPNIAAYSAAKAGVLGFTKSLGKELAKTGIAVNAVTPTTAKTPILDGLTPEFIEYMRVRIPRDRFVELHEIASMVVWLLSEENSFTTASTFDLSGGRTTY</sequence>
<dbReference type="Gene3D" id="3.40.50.720">
    <property type="entry name" value="NAD(P)-binding Rossmann-like Domain"/>
    <property type="match status" value="1"/>
</dbReference>
<evidence type="ECO:0000313" key="4">
    <source>
        <dbReference type="EMBL" id="ANP88724.1"/>
    </source>
</evidence>
<dbReference type="PANTHER" id="PTHR42760:SF129">
    <property type="entry name" value="OXIDOREDUCTASE"/>
    <property type="match status" value="1"/>
</dbReference>
<keyword evidence="2" id="KW-0560">Oxidoreductase</keyword>
<dbReference type="InterPro" id="IPR057326">
    <property type="entry name" value="KR_dom"/>
</dbReference>
<dbReference type="InterPro" id="IPR036291">
    <property type="entry name" value="NAD(P)-bd_dom_sf"/>
</dbReference>
<dbReference type="InterPro" id="IPR002347">
    <property type="entry name" value="SDR_fam"/>
</dbReference>
<organism evidence="4 5">
    <name type="scientific">Rhizobium leguminosarum</name>
    <dbReference type="NCBI Taxonomy" id="384"/>
    <lineage>
        <taxon>Bacteria</taxon>
        <taxon>Pseudomonadati</taxon>
        <taxon>Pseudomonadota</taxon>
        <taxon>Alphaproteobacteria</taxon>
        <taxon>Hyphomicrobiales</taxon>
        <taxon>Rhizobiaceae</taxon>
        <taxon>Rhizobium/Agrobacterium group</taxon>
        <taxon>Rhizobium</taxon>
    </lineage>
</organism>
<dbReference type="GO" id="GO:0016616">
    <property type="term" value="F:oxidoreductase activity, acting on the CH-OH group of donors, NAD or NADP as acceptor"/>
    <property type="evidence" value="ECO:0007669"/>
    <property type="project" value="TreeGrafter"/>
</dbReference>
<protein>
    <submittedName>
        <fullName evidence="4">3-oxoacyl-ACP reductase</fullName>
    </submittedName>
</protein>
<dbReference type="Proteomes" id="UP000092691">
    <property type="component" value="Chromosome"/>
</dbReference>
<dbReference type="Pfam" id="PF13561">
    <property type="entry name" value="adh_short_C2"/>
    <property type="match status" value="1"/>
</dbReference>
<gene>
    <name evidence="4" type="ORF">BA011_08755</name>
</gene>
<dbReference type="PROSITE" id="PS00061">
    <property type="entry name" value="ADH_SHORT"/>
    <property type="match status" value="1"/>
</dbReference>
<dbReference type="PANTHER" id="PTHR42760">
    <property type="entry name" value="SHORT-CHAIN DEHYDROGENASES/REDUCTASES FAMILY MEMBER"/>
    <property type="match status" value="1"/>
</dbReference>
<dbReference type="FunFam" id="3.40.50.720:FF:000173">
    <property type="entry name" value="3-oxoacyl-[acyl-carrier protein] reductase"/>
    <property type="match status" value="1"/>
</dbReference>
<dbReference type="InterPro" id="IPR020904">
    <property type="entry name" value="Sc_DH/Rdtase_CS"/>
</dbReference>
<dbReference type="SMART" id="SM00822">
    <property type="entry name" value="PKS_KR"/>
    <property type="match status" value="1"/>
</dbReference>
<accession>A0A1B1CG51</accession>
<dbReference type="EMBL" id="CP016286">
    <property type="protein sequence ID" value="ANP88724.1"/>
    <property type="molecule type" value="Genomic_DNA"/>
</dbReference>
<evidence type="ECO:0000259" key="3">
    <source>
        <dbReference type="SMART" id="SM00822"/>
    </source>
</evidence>
<dbReference type="PRINTS" id="PR00081">
    <property type="entry name" value="GDHRDH"/>
</dbReference>
<evidence type="ECO:0000313" key="5">
    <source>
        <dbReference type="Proteomes" id="UP000092691"/>
    </source>
</evidence>
<evidence type="ECO:0000256" key="2">
    <source>
        <dbReference type="ARBA" id="ARBA00023002"/>
    </source>
</evidence>
<comment type="similarity">
    <text evidence="1">Belongs to the short-chain dehydrogenases/reductases (SDR) family.</text>
</comment>
<dbReference type="RefSeq" id="WP_065282462.1">
    <property type="nucleotide sequence ID" value="NZ_CP016286.1"/>
</dbReference>
<proteinExistence type="inferred from homology"/>
<dbReference type="AlphaFoldDB" id="A0A1B1CG51"/>
<feature type="domain" description="Ketoreductase" evidence="3">
    <location>
        <begin position="9"/>
        <end position="186"/>
    </location>
</feature>
<dbReference type="PRINTS" id="PR00080">
    <property type="entry name" value="SDRFAMILY"/>
</dbReference>